<keyword evidence="3" id="KW-0560">Oxidoreductase</keyword>
<dbReference type="Gene3D" id="1.10.1060.10">
    <property type="entry name" value="Alpha-helical ferredoxin"/>
    <property type="match status" value="1"/>
</dbReference>
<evidence type="ECO:0000256" key="6">
    <source>
        <dbReference type="SAM" id="Phobius"/>
    </source>
</evidence>
<dbReference type="InterPro" id="IPR004017">
    <property type="entry name" value="Cys_rich_dom"/>
</dbReference>
<dbReference type="InterPro" id="IPR051460">
    <property type="entry name" value="HdrC_iron-sulfur_subunit"/>
</dbReference>
<sequence>MYVLREMHTGLPARHQYPERDPADQKTHCHAEKRKLSRIMEKLIILPFSIGFIYLLGILGFRFVKWISGLSRLDKLRLIHSLKTRRFFDSLQEVFMEGLLHRKIFLKNPVLGYMHMSLAFGWFLLIVVGHFEVMVSRQSLIAPIYLPVFFRYFETGHSFPLAGIFSFLMDLLLLFVLSGVALAMLKRFKKQLFGMKKTTRLKTGDRIALLSLWMIFPLRLLAEGMSAGLYGNGSFLTSTLGHIFGNLNSETANLSLWTAYSCSLGFFFAALPNSRYMHIPTEILLIFVRNAGVKLKKRNNTYTNIQVFSCSRCGLCLDNCQLSAAGINNTQSVYILKNIRNHNLSDEQLFNCLLCGKCEVDCPVGINTIDLRITQRIESTRQYNSSYEYLEDGPAPKADTVYFAGCMTHLTPGIIASMKKLFQLAGENVWFMDEEKAPCCGRPLMLAGQYEAASKLIANNTRKIIGSGAKRLVVSCPICYKVFKEDYELANVEVVFHAEYILNLIRQQIITLKKGADRIIYHDPCELGRGMGMFEPPREVLRATGKVISIKNEKQMAHCCGGSLGNLKISQPERSLLRNQAVEDYLQYRPDVLATACPMCKKTFSRHPGLKVQDISETVVQALQSKVQPKAVIKKAKSNVLEAELI</sequence>
<organism evidence="8 9">
    <name type="scientific">Maribellus luteus</name>
    <dbReference type="NCBI Taxonomy" id="2305463"/>
    <lineage>
        <taxon>Bacteria</taxon>
        <taxon>Pseudomonadati</taxon>
        <taxon>Bacteroidota</taxon>
        <taxon>Bacteroidia</taxon>
        <taxon>Marinilabiliales</taxon>
        <taxon>Prolixibacteraceae</taxon>
        <taxon>Maribellus</taxon>
    </lineage>
</organism>
<evidence type="ECO:0000256" key="4">
    <source>
        <dbReference type="ARBA" id="ARBA00023004"/>
    </source>
</evidence>
<evidence type="ECO:0000256" key="3">
    <source>
        <dbReference type="ARBA" id="ARBA00023002"/>
    </source>
</evidence>
<keyword evidence="6" id="KW-0472">Membrane</keyword>
<keyword evidence="5" id="KW-0411">Iron-sulfur</keyword>
<dbReference type="InterPro" id="IPR009051">
    <property type="entry name" value="Helical_ferredxn"/>
</dbReference>
<dbReference type="PANTHER" id="PTHR43255:SF1">
    <property type="entry name" value="IRON-SULFUR-BINDING OXIDOREDUCTASE FADF-RELATED"/>
    <property type="match status" value="1"/>
</dbReference>
<feature type="transmembrane region" description="Helical" evidence="6">
    <location>
        <begin position="43"/>
        <end position="64"/>
    </location>
</feature>
<dbReference type="OrthoDB" id="9794954at2"/>
<dbReference type="SUPFAM" id="SSF46548">
    <property type="entry name" value="alpha-helical ferredoxin"/>
    <property type="match status" value="1"/>
</dbReference>
<dbReference type="GO" id="GO:0051536">
    <property type="term" value="F:iron-sulfur cluster binding"/>
    <property type="evidence" value="ECO:0007669"/>
    <property type="project" value="UniProtKB-KW"/>
</dbReference>
<evidence type="ECO:0000313" key="9">
    <source>
        <dbReference type="Proteomes" id="UP000265926"/>
    </source>
</evidence>
<dbReference type="InterPro" id="IPR017900">
    <property type="entry name" value="4Fe4S_Fe_S_CS"/>
</dbReference>
<dbReference type="AlphaFoldDB" id="A0A399T936"/>
<keyword evidence="1" id="KW-0004">4Fe-4S</keyword>
<keyword evidence="2" id="KW-0479">Metal-binding</keyword>
<dbReference type="Pfam" id="PF02754">
    <property type="entry name" value="CCG"/>
    <property type="match status" value="2"/>
</dbReference>
<evidence type="ECO:0000256" key="1">
    <source>
        <dbReference type="ARBA" id="ARBA00022485"/>
    </source>
</evidence>
<evidence type="ECO:0000256" key="5">
    <source>
        <dbReference type="ARBA" id="ARBA00023014"/>
    </source>
</evidence>
<dbReference type="GO" id="GO:0046872">
    <property type="term" value="F:metal ion binding"/>
    <property type="evidence" value="ECO:0007669"/>
    <property type="project" value="UniProtKB-KW"/>
</dbReference>
<dbReference type="GO" id="GO:0005886">
    <property type="term" value="C:plasma membrane"/>
    <property type="evidence" value="ECO:0007669"/>
    <property type="project" value="TreeGrafter"/>
</dbReference>
<accession>A0A399T936</accession>
<evidence type="ECO:0000259" key="7">
    <source>
        <dbReference type="PROSITE" id="PS51379"/>
    </source>
</evidence>
<keyword evidence="4" id="KW-0408">Iron</keyword>
<dbReference type="Pfam" id="PF13183">
    <property type="entry name" value="Fer4_8"/>
    <property type="match status" value="1"/>
</dbReference>
<dbReference type="Proteomes" id="UP000265926">
    <property type="component" value="Unassembled WGS sequence"/>
</dbReference>
<dbReference type="PROSITE" id="PS00198">
    <property type="entry name" value="4FE4S_FER_1"/>
    <property type="match status" value="1"/>
</dbReference>
<reference evidence="8 9" key="1">
    <citation type="submission" date="2018-08" db="EMBL/GenBank/DDBJ databases">
        <title>Pallidiluteibacterium maritimus gen. nov., sp. nov., isolated from coastal sediment.</title>
        <authorList>
            <person name="Zhou L.Y."/>
        </authorList>
    </citation>
    <scope>NUCLEOTIDE SEQUENCE [LARGE SCALE GENOMIC DNA]</scope>
    <source>
        <strain evidence="8 9">XSD2</strain>
    </source>
</reference>
<dbReference type="GO" id="GO:0016491">
    <property type="term" value="F:oxidoreductase activity"/>
    <property type="evidence" value="ECO:0007669"/>
    <property type="project" value="UniProtKB-ARBA"/>
</dbReference>
<dbReference type="EMBL" id="QWGR01000001">
    <property type="protein sequence ID" value="RIJ50443.1"/>
    <property type="molecule type" value="Genomic_DNA"/>
</dbReference>
<keyword evidence="9" id="KW-1185">Reference proteome</keyword>
<feature type="transmembrane region" description="Helical" evidence="6">
    <location>
        <begin position="159"/>
        <end position="185"/>
    </location>
</feature>
<dbReference type="InterPro" id="IPR017896">
    <property type="entry name" value="4Fe4S_Fe-S-bd"/>
</dbReference>
<keyword evidence="6" id="KW-1133">Transmembrane helix</keyword>
<comment type="caution">
    <text evidence="8">The sequence shown here is derived from an EMBL/GenBank/DDBJ whole genome shotgun (WGS) entry which is preliminary data.</text>
</comment>
<gene>
    <name evidence="8" type="ORF">D1614_00430</name>
</gene>
<evidence type="ECO:0000256" key="2">
    <source>
        <dbReference type="ARBA" id="ARBA00022723"/>
    </source>
</evidence>
<feature type="transmembrane region" description="Helical" evidence="6">
    <location>
        <begin position="110"/>
        <end position="128"/>
    </location>
</feature>
<proteinExistence type="predicted"/>
<dbReference type="Gene3D" id="1.20.950.20">
    <property type="entry name" value="Transmembrane di-heme cytochromes, Chain C"/>
    <property type="match status" value="1"/>
</dbReference>
<feature type="domain" description="4Fe-4S ferredoxin-type" evidence="7">
    <location>
        <begin position="341"/>
        <end position="372"/>
    </location>
</feature>
<name>A0A399T936_9BACT</name>
<protein>
    <submittedName>
        <fullName evidence="8">(Fe-S)-binding protein</fullName>
    </submittedName>
</protein>
<evidence type="ECO:0000313" key="8">
    <source>
        <dbReference type="EMBL" id="RIJ50443.1"/>
    </source>
</evidence>
<keyword evidence="6" id="KW-0812">Transmembrane</keyword>
<dbReference type="PROSITE" id="PS51379">
    <property type="entry name" value="4FE4S_FER_2"/>
    <property type="match status" value="1"/>
</dbReference>
<dbReference type="PANTHER" id="PTHR43255">
    <property type="entry name" value="IRON-SULFUR-BINDING OXIDOREDUCTASE FADF-RELATED-RELATED"/>
    <property type="match status" value="1"/>
</dbReference>